<evidence type="ECO:0000313" key="2">
    <source>
        <dbReference type="EMBL" id="KAF2754708.1"/>
    </source>
</evidence>
<dbReference type="EMBL" id="ML996579">
    <property type="protein sequence ID" value="KAF2754708.1"/>
    <property type="molecule type" value="Genomic_DNA"/>
</dbReference>
<name>A0A6A6VVJ9_9PEZI</name>
<evidence type="ECO:0000313" key="3">
    <source>
        <dbReference type="Proteomes" id="UP000799437"/>
    </source>
</evidence>
<dbReference type="AlphaFoldDB" id="A0A6A6VVJ9"/>
<keyword evidence="3" id="KW-1185">Reference proteome</keyword>
<sequence>MATIKSHWSSLDRKLLTARPVCQSVCQSVTYQDPSIHPYTYLASYLASQTIYKRNTKKKTKKLQNSKVQTTHTPSHPIPSHPIPSHPPTITLPPYQAPKKKKKKECIPLPRKEKRETPDVGAARIGPLNGTNYTLVLRKKKKKKGANPTKNTPLIQGETHAAAFRTLTHTVTHTQGTFSF</sequence>
<evidence type="ECO:0000256" key="1">
    <source>
        <dbReference type="SAM" id="MobiDB-lite"/>
    </source>
</evidence>
<feature type="region of interest" description="Disordered" evidence="1">
    <location>
        <begin position="56"/>
        <end position="105"/>
    </location>
</feature>
<gene>
    <name evidence="2" type="ORF">EJ05DRAFT_130828</name>
</gene>
<accession>A0A6A6VVJ9</accession>
<proteinExistence type="predicted"/>
<dbReference type="Proteomes" id="UP000799437">
    <property type="component" value="Unassembled WGS sequence"/>
</dbReference>
<feature type="compositionally biased region" description="Pro residues" evidence="1">
    <location>
        <begin position="76"/>
        <end position="91"/>
    </location>
</feature>
<protein>
    <submittedName>
        <fullName evidence="2">Uncharacterized protein</fullName>
    </submittedName>
</protein>
<organism evidence="2 3">
    <name type="scientific">Pseudovirgaria hyperparasitica</name>
    <dbReference type="NCBI Taxonomy" id="470096"/>
    <lineage>
        <taxon>Eukaryota</taxon>
        <taxon>Fungi</taxon>
        <taxon>Dikarya</taxon>
        <taxon>Ascomycota</taxon>
        <taxon>Pezizomycotina</taxon>
        <taxon>Dothideomycetes</taxon>
        <taxon>Dothideomycetes incertae sedis</taxon>
        <taxon>Acrospermales</taxon>
        <taxon>Acrospermaceae</taxon>
        <taxon>Pseudovirgaria</taxon>
    </lineage>
</organism>
<reference evidence="2" key="1">
    <citation type="journal article" date="2020" name="Stud. Mycol.">
        <title>101 Dothideomycetes genomes: a test case for predicting lifestyles and emergence of pathogens.</title>
        <authorList>
            <person name="Haridas S."/>
            <person name="Albert R."/>
            <person name="Binder M."/>
            <person name="Bloem J."/>
            <person name="Labutti K."/>
            <person name="Salamov A."/>
            <person name="Andreopoulos B."/>
            <person name="Baker S."/>
            <person name="Barry K."/>
            <person name="Bills G."/>
            <person name="Bluhm B."/>
            <person name="Cannon C."/>
            <person name="Castanera R."/>
            <person name="Culley D."/>
            <person name="Daum C."/>
            <person name="Ezra D."/>
            <person name="Gonzalez J."/>
            <person name="Henrissat B."/>
            <person name="Kuo A."/>
            <person name="Liang C."/>
            <person name="Lipzen A."/>
            <person name="Lutzoni F."/>
            <person name="Magnuson J."/>
            <person name="Mondo S."/>
            <person name="Nolan M."/>
            <person name="Ohm R."/>
            <person name="Pangilinan J."/>
            <person name="Park H.-J."/>
            <person name="Ramirez L."/>
            <person name="Alfaro M."/>
            <person name="Sun H."/>
            <person name="Tritt A."/>
            <person name="Yoshinaga Y."/>
            <person name="Zwiers L.-H."/>
            <person name="Turgeon B."/>
            <person name="Goodwin S."/>
            <person name="Spatafora J."/>
            <person name="Crous P."/>
            <person name="Grigoriev I."/>
        </authorList>
    </citation>
    <scope>NUCLEOTIDE SEQUENCE</scope>
    <source>
        <strain evidence="2">CBS 121739</strain>
    </source>
</reference>
<dbReference type="RefSeq" id="XP_033597159.1">
    <property type="nucleotide sequence ID" value="XM_033739147.1"/>
</dbReference>
<dbReference type="GeneID" id="54480201"/>